<evidence type="ECO:0000256" key="4">
    <source>
        <dbReference type="ARBA" id="ARBA00022989"/>
    </source>
</evidence>
<feature type="transmembrane region" description="Helical" evidence="7">
    <location>
        <begin position="287"/>
        <end position="307"/>
    </location>
</feature>
<dbReference type="Proteomes" id="UP000243819">
    <property type="component" value="Unassembled WGS sequence"/>
</dbReference>
<sequence length="418" mass="48819">MKKIKKIFKHSFIMVQREMTSYLLLSVTILLSFSFLLGFFMFSDSYIYNKYKEELALPPTLGRIGTARMVDYHNFRSVELGEYATRIRKNILMEQLDEMDKTNYFQYFLGASALPFYQDQELAIVPQLYYIPNEFSFFYLHDKKTFELVYLVEGNEILNNPYEVLIDQGFYEILTKGFKKEEDSSLTITLSFFTKNGETIFRDFKVVGVVNNRTLKRAHNDSTIFYVSVFLSSNLLEKYNLSYNDSYLFVNSEHIREVINLANNLNLENHSSFTILNRINNEIRGQLLLKGIATIILLSLLGINLYSSFNNVLKERRFEIGVKMALGAGKKDIILQFFLEGIIVMLLNCIFSVLLVLNIGVIYKLIQRVFYQVQWTIYLSSYSLTTYLFSVLFLSVFFSLVFAYQSTEVEIVKHLKSE</sequence>
<evidence type="ECO:0000259" key="8">
    <source>
        <dbReference type="Pfam" id="PF02687"/>
    </source>
</evidence>
<protein>
    <submittedName>
        <fullName evidence="9">FtsX-like permease family protein</fullName>
    </submittedName>
</protein>
<dbReference type="STRING" id="1120990.SAMN03080614_101424"/>
<proteinExistence type="inferred from homology"/>
<dbReference type="OrthoDB" id="9770036at2"/>
<accession>A0A1H9ZWW9</accession>
<organism evidence="9 10">
    <name type="scientific">Anaerobranca gottschalkii DSM 13577</name>
    <dbReference type="NCBI Taxonomy" id="1120990"/>
    <lineage>
        <taxon>Bacteria</taxon>
        <taxon>Bacillati</taxon>
        <taxon>Bacillota</taxon>
        <taxon>Clostridia</taxon>
        <taxon>Eubacteriales</taxon>
        <taxon>Proteinivoracaceae</taxon>
        <taxon>Anaerobranca</taxon>
    </lineage>
</organism>
<evidence type="ECO:0000256" key="1">
    <source>
        <dbReference type="ARBA" id="ARBA00004651"/>
    </source>
</evidence>
<gene>
    <name evidence="9" type="ORF">SAMN03080614_101424</name>
</gene>
<comment type="subcellular location">
    <subcellularLocation>
        <location evidence="1">Cell membrane</location>
        <topology evidence="1">Multi-pass membrane protein</topology>
    </subcellularLocation>
</comment>
<feature type="domain" description="ABC3 transporter permease C-terminal" evidence="8">
    <location>
        <begin position="292"/>
        <end position="407"/>
    </location>
</feature>
<evidence type="ECO:0000256" key="7">
    <source>
        <dbReference type="SAM" id="Phobius"/>
    </source>
</evidence>
<dbReference type="PANTHER" id="PTHR30572:SF4">
    <property type="entry name" value="ABC TRANSPORTER PERMEASE YTRF"/>
    <property type="match status" value="1"/>
</dbReference>
<feature type="transmembrane region" description="Helical" evidence="7">
    <location>
        <begin position="21"/>
        <end position="42"/>
    </location>
</feature>
<evidence type="ECO:0000256" key="5">
    <source>
        <dbReference type="ARBA" id="ARBA00023136"/>
    </source>
</evidence>
<evidence type="ECO:0000313" key="10">
    <source>
        <dbReference type="Proteomes" id="UP000243819"/>
    </source>
</evidence>
<keyword evidence="2" id="KW-1003">Cell membrane</keyword>
<dbReference type="AlphaFoldDB" id="A0A1H9ZWW9"/>
<evidence type="ECO:0000313" key="9">
    <source>
        <dbReference type="EMBL" id="SES86274.1"/>
    </source>
</evidence>
<dbReference type="GO" id="GO:0005886">
    <property type="term" value="C:plasma membrane"/>
    <property type="evidence" value="ECO:0007669"/>
    <property type="project" value="UniProtKB-SubCell"/>
</dbReference>
<keyword evidence="3 7" id="KW-0812">Transmembrane</keyword>
<dbReference type="Pfam" id="PF02687">
    <property type="entry name" value="FtsX"/>
    <property type="match status" value="1"/>
</dbReference>
<keyword evidence="5 7" id="KW-0472">Membrane</keyword>
<feature type="transmembrane region" description="Helical" evidence="7">
    <location>
        <begin position="386"/>
        <end position="404"/>
    </location>
</feature>
<keyword evidence="10" id="KW-1185">Reference proteome</keyword>
<evidence type="ECO:0000256" key="3">
    <source>
        <dbReference type="ARBA" id="ARBA00022692"/>
    </source>
</evidence>
<dbReference type="RefSeq" id="WP_091349983.1">
    <property type="nucleotide sequence ID" value="NZ_FOIF01000014.1"/>
</dbReference>
<reference evidence="10" key="1">
    <citation type="submission" date="2016-10" db="EMBL/GenBank/DDBJ databases">
        <authorList>
            <person name="Varghese N."/>
            <person name="Submissions S."/>
        </authorList>
    </citation>
    <scope>NUCLEOTIDE SEQUENCE [LARGE SCALE GENOMIC DNA]</scope>
    <source>
        <strain evidence="10">DSM 13577</strain>
    </source>
</reference>
<name>A0A1H9ZWW9_9FIRM</name>
<evidence type="ECO:0000256" key="6">
    <source>
        <dbReference type="ARBA" id="ARBA00038076"/>
    </source>
</evidence>
<comment type="similarity">
    <text evidence="6">Belongs to the ABC-4 integral membrane protein family.</text>
</comment>
<dbReference type="GO" id="GO:0022857">
    <property type="term" value="F:transmembrane transporter activity"/>
    <property type="evidence" value="ECO:0007669"/>
    <property type="project" value="TreeGrafter"/>
</dbReference>
<dbReference type="InterPro" id="IPR050250">
    <property type="entry name" value="Macrolide_Exporter_MacB"/>
</dbReference>
<evidence type="ECO:0000256" key="2">
    <source>
        <dbReference type="ARBA" id="ARBA00022475"/>
    </source>
</evidence>
<feature type="transmembrane region" description="Helical" evidence="7">
    <location>
        <begin position="333"/>
        <end position="366"/>
    </location>
</feature>
<dbReference type="EMBL" id="FOIF01000014">
    <property type="protein sequence ID" value="SES86274.1"/>
    <property type="molecule type" value="Genomic_DNA"/>
</dbReference>
<dbReference type="InterPro" id="IPR003838">
    <property type="entry name" value="ABC3_permease_C"/>
</dbReference>
<dbReference type="PANTHER" id="PTHR30572">
    <property type="entry name" value="MEMBRANE COMPONENT OF TRANSPORTER-RELATED"/>
    <property type="match status" value="1"/>
</dbReference>
<keyword evidence="4 7" id="KW-1133">Transmembrane helix</keyword>